<evidence type="ECO:0000256" key="10">
    <source>
        <dbReference type="PROSITE-ProRule" id="PRU00221"/>
    </source>
</evidence>
<feature type="compositionally biased region" description="Polar residues" evidence="11">
    <location>
        <begin position="35"/>
        <end position="51"/>
    </location>
</feature>
<dbReference type="SMART" id="SM00320">
    <property type="entry name" value="WD40"/>
    <property type="match status" value="5"/>
</dbReference>
<evidence type="ECO:0000256" key="3">
    <source>
        <dbReference type="ARBA" id="ARBA00013636"/>
    </source>
</evidence>
<dbReference type="PANTHER" id="PTHR12730:SF0">
    <property type="entry name" value="PROTEIN SDA1 HOMOLOG"/>
    <property type="match status" value="1"/>
</dbReference>
<feature type="region of interest" description="Disordered" evidence="11">
    <location>
        <begin position="74"/>
        <end position="94"/>
    </location>
</feature>
<dbReference type="InterPro" id="IPR001680">
    <property type="entry name" value="WD40_rpt"/>
</dbReference>
<evidence type="ECO:0000256" key="9">
    <source>
        <dbReference type="ARBA" id="ARBA00023242"/>
    </source>
</evidence>
<evidence type="ECO:0000313" key="15">
    <source>
        <dbReference type="EMBL" id="KAI1713596.1"/>
    </source>
</evidence>
<gene>
    <name evidence="15" type="ORF">DdX_09116</name>
</gene>
<dbReference type="Pfam" id="PF08158">
    <property type="entry name" value="SDA1_HEAT"/>
    <property type="match status" value="1"/>
</dbReference>
<evidence type="ECO:0000256" key="6">
    <source>
        <dbReference type="ARBA" id="ARBA00022574"/>
    </source>
</evidence>
<name>A0AAD4R3N4_9BILA</name>
<evidence type="ECO:0000256" key="7">
    <source>
        <dbReference type="ARBA" id="ARBA00022737"/>
    </source>
</evidence>
<dbReference type="InterPro" id="IPR015943">
    <property type="entry name" value="WD40/YVTN_repeat-like_dom_sf"/>
</dbReference>
<dbReference type="Pfam" id="PF21638">
    <property type="entry name" value="SDA1_C"/>
    <property type="match status" value="1"/>
</dbReference>
<feature type="region of interest" description="Disordered" evidence="11">
    <location>
        <begin position="1374"/>
        <end position="1394"/>
    </location>
</feature>
<comment type="subcellular location">
    <subcellularLocation>
        <location evidence="1">Nucleus</location>
    </subcellularLocation>
</comment>
<feature type="compositionally biased region" description="Polar residues" evidence="11">
    <location>
        <begin position="79"/>
        <end position="94"/>
    </location>
</feature>
<feature type="compositionally biased region" description="Basic and acidic residues" evidence="11">
    <location>
        <begin position="926"/>
        <end position="938"/>
    </location>
</feature>
<comment type="similarity">
    <text evidence="2">Belongs to the SDA1 family.</text>
</comment>
<feature type="domain" description="SDA1 middle" evidence="12">
    <location>
        <begin position="1178"/>
        <end position="1371"/>
    </location>
</feature>
<dbReference type="InterPro" id="IPR048292">
    <property type="entry name" value="SDA1_C"/>
</dbReference>
<evidence type="ECO:0000256" key="11">
    <source>
        <dbReference type="SAM" id="MobiDB-lite"/>
    </source>
</evidence>
<dbReference type="GO" id="GO:0015031">
    <property type="term" value="P:protein transport"/>
    <property type="evidence" value="ECO:0007669"/>
    <property type="project" value="UniProtKB-KW"/>
</dbReference>
<dbReference type="GO" id="GO:0005730">
    <property type="term" value="C:nucleolus"/>
    <property type="evidence" value="ECO:0007669"/>
    <property type="project" value="TreeGrafter"/>
</dbReference>
<accession>A0AAD4R3N4</accession>
<dbReference type="Pfam" id="PF00400">
    <property type="entry name" value="WD40"/>
    <property type="match status" value="2"/>
</dbReference>
<feature type="region of interest" description="Disordered" evidence="11">
    <location>
        <begin position="882"/>
        <end position="902"/>
    </location>
</feature>
<dbReference type="InterPro" id="IPR027312">
    <property type="entry name" value="Sda1"/>
</dbReference>
<comment type="caution">
    <text evidence="15">The sequence shown here is derived from an EMBL/GenBank/DDBJ whole genome shotgun (WGS) entry which is preliminary data.</text>
</comment>
<dbReference type="Pfam" id="PF05285">
    <property type="entry name" value="SDA1_dom"/>
    <property type="match status" value="1"/>
</dbReference>
<dbReference type="GO" id="GO:0042273">
    <property type="term" value="P:ribosomal large subunit biogenesis"/>
    <property type="evidence" value="ECO:0007669"/>
    <property type="project" value="InterPro"/>
</dbReference>
<keyword evidence="9" id="KW-0539">Nucleus</keyword>
<dbReference type="PANTHER" id="PTHR12730">
    <property type="entry name" value="HSDA/SDA1-RELATED"/>
    <property type="match status" value="1"/>
</dbReference>
<feature type="compositionally biased region" description="Acidic residues" evidence="11">
    <location>
        <begin position="886"/>
        <end position="898"/>
    </location>
</feature>
<dbReference type="PROSITE" id="PS00678">
    <property type="entry name" value="WD_REPEATS_1"/>
    <property type="match status" value="1"/>
</dbReference>
<dbReference type="SUPFAM" id="SSF48371">
    <property type="entry name" value="ARM repeat"/>
    <property type="match status" value="1"/>
</dbReference>
<keyword evidence="16" id="KW-1185">Reference proteome</keyword>
<dbReference type="InterPro" id="IPR036322">
    <property type="entry name" value="WD40_repeat_dom_sf"/>
</dbReference>
<keyword evidence="7" id="KW-0677">Repeat</keyword>
<dbReference type="Gene3D" id="2.130.10.10">
    <property type="entry name" value="YVTN repeat-like/Quinoprotein amine dehydrogenase"/>
    <property type="match status" value="1"/>
</dbReference>
<feature type="region of interest" description="Disordered" evidence="11">
    <location>
        <begin position="919"/>
        <end position="942"/>
    </location>
</feature>
<keyword evidence="6 10" id="KW-0853">WD repeat</keyword>
<sequence>MATTKASLQQEIERKKEMLLGIRRKRESEERHRQANQPAQNGAENGPTRSTMTQDELRNILSEVGIRNEPYRAVPPQVDNISTTQNNGVSTNGPMANNIKHTKRPSNLEVVSSHSISVPPKNEHISYCKTTQTDDDRLYGDESIGSQEFEFEDEISLDENNQLPNNVPSDLSPTREVRRHLNALHFRQHLQSLPEAHDPPGSSGVVVQTKVPDLNEEERRHILNSQDFSRFFQHTTRIIERALAEDDDIFIDYINGPSHEEKALNGEMLVLQRELYDEKVTENRFVQALDYSSFYPELLAVAYDRNPQLPLAPEGVVYVWNTKFKTPPEMTFHSSSRVTSMIFDSYQPNIIIGGCYSGQICIWDTRANKKNPVCKTQLSAGAHTQPIKCIKMVGSQNAHELITVSTDGKMCSWSVDNLAQPIDAVSLMCKSKRQITALSMCFFHSNINSFVIGSEEKTIYMGDRHGNKGEMTKSIEAHDMPITTVDLHRAAGSIDFSPLCLSGSMDFTVKLWNLKDTAQNNSPQPLLSFERKHKLYVVDVQWSPVHPAVFVTASVDGVLNLWNLNTNTEEPIATVNVSNSITRVLWSKNGQQLTVSDDGGRVFLYDVHESLYNVRPCEWEDFAEQMALIGSSASRFKLAEGNLSLLQEYIRKDPESYKDEFSEQFHHFMQSMKLLELQPRLDRSTLDQLIEVANFIATVAFCYPDKAKEFVDVLIAALKSSNIVAQLDSELRMSFCKAIMMQTNRRKSLVNSHDILPVFFDLTDCGDKQLRKFILGSIISQIKSATTGKKKRVKGRKLKRKTNIISTASSMSPESTKIQNFVFTQLKDSRAMCARSAQKVLVEAYRRGYWRDSKTANVLAMECVFHRVRRIQVGTMKFFLGSPKDEEGEEDSDSDEDANDKTDDFRALKDATASLRYGKKTKKRQKEVEKAKRAINKEKKSKKESRSKYCNLEALRAIYDPQKFADRLFGCLESKKNEKFVFRLLQVALCARVIGIHQLQTLGFYSYLHRYLQPKQQEVTRILLYAAQACHELVPPDLVQQLIRVVAQNFVSDHTSSEAITVGLNTIREILTNCPGSATEELLRDLTEYKSYKNKNVSMAARGLITLFRSLNPKLLHHKDRGRPTQTDASGIITNPQKNLEFGAANYVEFVPGAEVLPQDEPPLMPENDGDYDDSDGWIDVDNSDNEEEKPDSEAENGSGDNSSDWETDDNLDENEVSAESDAENEDEEGNIISDEDDENISAADSTKISSEAQPKVSKSERKKLKAKLKAEAEKSALEKAKLVSETRILTDADFRMIRAHQVRSQMNANSKTGKGNLKRTNDEILLDEEIQEKMARKETSKDGLPRLNDIEHFHKKIQKQNKQERLEHIKGERDENEKFGRPKKRGAHVGRTNRELAKRKNFQMVRHKVRGKNRQRSFRDQQISLRNYLLRQDGKKVI</sequence>
<reference evidence="15" key="1">
    <citation type="submission" date="2022-01" db="EMBL/GenBank/DDBJ databases">
        <title>Genome Sequence Resource for Two Populations of Ditylenchus destructor, the Migratory Endoparasitic Phytonematode.</title>
        <authorList>
            <person name="Zhang H."/>
            <person name="Lin R."/>
            <person name="Xie B."/>
        </authorList>
    </citation>
    <scope>NUCLEOTIDE SEQUENCE</scope>
    <source>
        <strain evidence="15">BazhouSP</strain>
    </source>
</reference>
<dbReference type="InterPro" id="IPR007949">
    <property type="entry name" value="SDA1_MD"/>
</dbReference>
<dbReference type="InterPro" id="IPR019775">
    <property type="entry name" value="WD40_repeat_CS"/>
</dbReference>
<dbReference type="Proteomes" id="UP001201812">
    <property type="component" value="Unassembled WGS sequence"/>
</dbReference>
<feature type="compositionally biased region" description="Acidic residues" evidence="11">
    <location>
        <begin position="1204"/>
        <end position="1240"/>
    </location>
</feature>
<dbReference type="InterPro" id="IPR016024">
    <property type="entry name" value="ARM-type_fold"/>
</dbReference>
<evidence type="ECO:0000313" key="16">
    <source>
        <dbReference type="Proteomes" id="UP001201812"/>
    </source>
</evidence>
<evidence type="ECO:0000256" key="8">
    <source>
        <dbReference type="ARBA" id="ARBA00022927"/>
    </source>
</evidence>
<feature type="compositionally biased region" description="Polar residues" evidence="11">
    <location>
        <begin position="1"/>
        <end position="10"/>
    </location>
</feature>
<feature type="domain" description="SDA1 C-terminal" evidence="14">
    <location>
        <begin position="1391"/>
        <end position="1433"/>
    </location>
</feature>
<feature type="repeat" description="WD" evidence="10">
    <location>
        <begin position="530"/>
        <end position="572"/>
    </location>
</feature>
<keyword evidence="8" id="KW-0653">Protein transport</keyword>
<evidence type="ECO:0000256" key="2">
    <source>
        <dbReference type="ARBA" id="ARBA00005783"/>
    </source>
</evidence>
<feature type="region of interest" description="Disordered" evidence="11">
    <location>
        <begin position="1"/>
        <end position="51"/>
    </location>
</feature>
<dbReference type="SUPFAM" id="SSF50978">
    <property type="entry name" value="WD40 repeat-like"/>
    <property type="match status" value="1"/>
</dbReference>
<dbReference type="PROSITE" id="PS50082">
    <property type="entry name" value="WD_REPEATS_2"/>
    <property type="match status" value="1"/>
</dbReference>
<evidence type="ECO:0000259" key="14">
    <source>
        <dbReference type="Pfam" id="PF21638"/>
    </source>
</evidence>
<feature type="compositionally biased region" description="Polar residues" evidence="11">
    <location>
        <begin position="1243"/>
        <end position="1253"/>
    </location>
</feature>
<evidence type="ECO:0000259" key="12">
    <source>
        <dbReference type="Pfam" id="PF05285"/>
    </source>
</evidence>
<feature type="region of interest" description="Disordered" evidence="11">
    <location>
        <begin position="1157"/>
        <end position="1266"/>
    </location>
</feature>
<keyword evidence="4" id="KW-0813">Transport</keyword>
<evidence type="ECO:0000256" key="4">
    <source>
        <dbReference type="ARBA" id="ARBA00022448"/>
    </source>
</evidence>
<feature type="domain" description="SDA1 N-terminal" evidence="13">
    <location>
        <begin position="695"/>
        <end position="1093"/>
    </location>
</feature>
<feature type="compositionally biased region" description="Acidic residues" evidence="11">
    <location>
        <begin position="1168"/>
        <end position="1195"/>
    </location>
</feature>
<dbReference type="EMBL" id="JAKKPZ010000015">
    <property type="protein sequence ID" value="KAI1713596.1"/>
    <property type="molecule type" value="Genomic_DNA"/>
</dbReference>
<dbReference type="InterPro" id="IPR012977">
    <property type="entry name" value="SDA1_N"/>
</dbReference>
<dbReference type="GO" id="GO:0000055">
    <property type="term" value="P:ribosomal large subunit export from nucleus"/>
    <property type="evidence" value="ECO:0007669"/>
    <property type="project" value="InterPro"/>
</dbReference>
<evidence type="ECO:0000256" key="1">
    <source>
        <dbReference type="ARBA" id="ARBA00004123"/>
    </source>
</evidence>
<organism evidence="15 16">
    <name type="scientific">Ditylenchus destructor</name>
    <dbReference type="NCBI Taxonomy" id="166010"/>
    <lineage>
        <taxon>Eukaryota</taxon>
        <taxon>Metazoa</taxon>
        <taxon>Ecdysozoa</taxon>
        <taxon>Nematoda</taxon>
        <taxon>Chromadorea</taxon>
        <taxon>Rhabditida</taxon>
        <taxon>Tylenchina</taxon>
        <taxon>Tylenchomorpha</taxon>
        <taxon>Sphaerularioidea</taxon>
        <taxon>Anguinidae</taxon>
        <taxon>Anguininae</taxon>
        <taxon>Ditylenchus</taxon>
    </lineage>
</organism>
<proteinExistence type="inferred from homology"/>
<keyword evidence="5" id="KW-0690">Ribosome biogenesis</keyword>
<evidence type="ECO:0000259" key="13">
    <source>
        <dbReference type="Pfam" id="PF08158"/>
    </source>
</evidence>
<protein>
    <recommendedName>
        <fullName evidence="3">Protein SDA1 homolog</fullName>
    </recommendedName>
</protein>
<evidence type="ECO:0000256" key="5">
    <source>
        <dbReference type="ARBA" id="ARBA00022517"/>
    </source>
</evidence>